<dbReference type="InterPro" id="IPR001839">
    <property type="entry name" value="TGF-b_C"/>
</dbReference>
<evidence type="ECO:0000313" key="13">
    <source>
        <dbReference type="Proteomes" id="UP000230750"/>
    </source>
</evidence>
<dbReference type="InterPro" id="IPR001111">
    <property type="entry name" value="TGF-b_propeptide"/>
</dbReference>
<keyword evidence="13" id="KW-1185">Reference proteome</keyword>
<evidence type="ECO:0000256" key="10">
    <source>
        <dbReference type="SAM" id="SignalP"/>
    </source>
</evidence>
<proteinExistence type="inferred from homology"/>
<reference evidence="12 13" key="1">
    <citation type="journal article" date="2017" name="PLoS Biol.">
        <title>The sea cucumber genome provides insights into morphological evolution and visceral regeneration.</title>
        <authorList>
            <person name="Zhang X."/>
            <person name="Sun L."/>
            <person name="Yuan J."/>
            <person name="Sun Y."/>
            <person name="Gao Y."/>
            <person name="Zhang L."/>
            <person name="Li S."/>
            <person name="Dai H."/>
            <person name="Hamel J.F."/>
            <person name="Liu C."/>
            <person name="Yu Y."/>
            <person name="Liu S."/>
            <person name="Lin W."/>
            <person name="Guo K."/>
            <person name="Jin S."/>
            <person name="Xu P."/>
            <person name="Storey K.B."/>
            <person name="Huan P."/>
            <person name="Zhang T."/>
            <person name="Zhou Y."/>
            <person name="Zhang J."/>
            <person name="Lin C."/>
            <person name="Li X."/>
            <person name="Xing L."/>
            <person name="Huo D."/>
            <person name="Sun M."/>
            <person name="Wang L."/>
            <person name="Mercier A."/>
            <person name="Li F."/>
            <person name="Yang H."/>
            <person name="Xiang J."/>
        </authorList>
    </citation>
    <scope>NUCLEOTIDE SEQUENCE [LARGE SCALE GENOMIC DNA]</scope>
    <source>
        <strain evidence="12">Shaxun</strain>
        <tissue evidence="12">Muscle</tissue>
    </source>
</reference>
<feature type="region of interest" description="Disordered" evidence="9">
    <location>
        <begin position="294"/>
        <end position="315"/>
    </location>
</feature>
<comment type="similarity">
    <text evidence="2 8">Belongs to the TGF-beta family.</text>
</comment>
<dbReference type="FunFam" id="2.10.90.10:FF:000001">
    <property type="entry name" value="Bone morphogenetic protein 4"/>
    <property type="match status" value="1"/>
</dbReference>
<dbReference type="PANTHER" id="PTHR11848:SF263">
    <property type="entry name" value="PROTEIN DECAPENTAPLEGIC"/>
    <property type="match status" value="1"/>
</dbReference>
<dbReference type="PROSITE" id="PS51362">
    <property type="entry name" value="TGF_BETA_2"/>
    <property type="match status" value="1"/>
</dbReference>
<dbReference type="STRING" id="307972.A0A2G8L789"/>
<dbReference type="Gene3D" id="2.60.120.970">
    <property type="match status" value="1"/>
</dbReference>
<keyword evidence="5 8" id="KW-0339">Growth factor</keyword>
<dbReference type="Pfam" id="PF00019">
    <property type="entry name" value="TGF_beta"/>
    <property type="match status" value="1"/>
</dbReference>
<dbReference type="GO" id="GO:0008083">
    <property type="term" value="F:growth factor activity"/>
    <property type="evidence" value="ECO:0007669"/>
    <property type="project" value="UniProtKB-KW"/>
</dbReference>
<evidence type="ECO:0000313" key="12">
    <source>
        <dbReference type="EMBL" id="PIK56114.1"/>
    </source>
</evidence>
<dbReference type="InterPro" id="IPR029034">
    <property type="entry name" value="Cystine-knot_cytokine"/>
</dbReference>
<name>A0A2G8L789_STIJA</name>
<evidence type="ECO:0000259" key="11">
    <source>
        <dbReference type="PROSITE" id="PS51362"/>
    </source>
</evidence>
<evidence type="ECO:0000256" key="8">
    <source>
        <dbReference type="RuleBase" id="RU000354"/>
    </source>
</evidence>
<comment type="caution">
    <text evidence="12">The sequence shown here is derived from an EMBL/GenBank/DDBJ whole genome shotgun (WGS) entry which is preliminary data.</text>
</comment>
<feature type="compositionally biased region" description="Basic residues" evidence="9">
    <location>
        <begin position="299"/>
        <end position="315"/>
    </location>
</feature>
<dbReference type="InterPro" id="IPR017948">
    <property type="entry name" value="TGFb_CS"/>
</dbReference>
<dbReference type="OrthoDB" id="5987191at2759"/>
<dbReference type="GO" id="GO:0005125">
    <property type="term" value="F:cytokine activity"/>
    <property type="evidence" value="ECO:0007669"/>
    <property type="project" value="TreeGrafter"/>
</dbReference>
<dbReference type="GO" id="GO:0005615">
    <property type="term" value="C:extracellular space"/>
    <property type="evidence" value="ECO:0007669"/>
    <property type="project" value="TreeGrafter"/>
</dbReference>
<keyword evidence="4 10" id="KW-0732">Signal</keyword>
<dbReference type="PANTHER" id="PTHR11848">
    <property type="entry name" value="TGF-BETA FAMILY"/>
    <property type="match status" value="1"/>
</dbReference>
<dbReference type="Pfam" id="PF00688">
    <property type="entry name" value="TGFb_propeptide"/>
    <property type="match status" value="1"/>
</dbReference>
<organism evidence="12 13">
    <name type="scientific">Stichopus japonicus</name>
    <name type="common">Sea cucumber</name>
    <dbReference type="NCBI Taxonomy" id="307972"/>
    <lineage>
        <taxon>Eukaryota</taxon>
        <taxon>Metazoa</taxon>
        <taxon>Echinodermata</taxon>
        <taxon>Eleutherozoa</taxon>
        <taxon>Echinozoa</taxon>
        <taxon>Holothuroidea</taxon>
        <taxon>Aspidochirotacea</taxon>
        <taxon>Aspidochirotida</taxon>
        <taxon>Stichopodidae</taxon>
        <taxon>Apostichopus</taxon>
    </lineage>
</organism>
<keyword evidence="3" id="KW-0964">Secreted</keyword>
<dbReference type="InterPro" id="IPR015615">
    <property type="entry name" value="TGF-beta-rel"/>
</dbReference>
<keyword evidence="7" id="KW-0325">Glycoprotein</keyword>
<evidence type="ECO:0000256" key="7">
    <source>
        <dbReference type="ARBA" id="ARBA00023180"/>
    </source>
</evidence>
<evidence type="ECO:0000256" key="5">
    <source>
        <dbReference type="ARBA" id="ARBA00023030"/>
    </source>
</evidence>
<dbReference type="Gene3D" id="2.10.90.10">
    <property type="entry name" value="Cystine-knot cytokines"/>
    <property type="match status" value="1"/>
</dbReference>
<dbReference type="PROSITE" id="PS00250">
    <property type="entry name" value="TGF_BETA_1"/>
    <property type="match status" value="1"/>
</dbReference>
<feature type="domain" description="TGF-beta family profile" evidence="11">
    <location>
        <begin position="297"/>
        <end position="422"/>
    </location>
</feature>
<dbReference type="AlphaFoldDB" id="A0A2G8L789"/>
<evidence type="ECO:0000256" key="6">
    <source>
        <dbReference type="ARBA" id="ARBA00023157"/>
    </source>
</evidence>
<dbReference type="Proteomes" id="UP000230750">
    <property type="component" value="Unassembled WGS sequence"/>
</dbReference>
<evidence type="ECO:0000256" key="2">
    <source>
        <dbReference type="ARBA" id="ARBA00006656"/>
    </source>
</evidence>
<gene>
    <name evidence="12" type="ORF">BSL78_07010</name>
</gene>
<dbReference type="SMART" id="SM00204">
    <property type="entry name" value="TGFB"/>
    <property type="match status" value="1"/>
</dbReference>
<keyword evidence="6" id="KW-1015">Disulfide bond</keyword>
<dbReference type="EMBL" id="MRZV01000188">
    <property type="protein sequence ID" value="PIK56114.1"/>
    <property type="molecule type" value="Genomic_DNA"/>
</dbReference>
<protein>
    <submittedName>
        <fullName evidence="12">Sj-BMP2/4</fullName>
    </submittedName>
</protein>
<evidence type="ECO:0000256" key="4">
    <source>
        <dbReference type="ARBA" id="ARBA00022729"/>
    </source>
</evidence>
<sequence length="422" mass="48589">MVSPFRVWQVVLSVCCYALVTRGVENLAVDPGFRTPLSPLVLPSAADLSVHERNDMLNAFESTLLNMFGFSERPKPQGKKRVPEYIMDIYRRHSNGHDGTTMDFNIEGKTTGTANTIKSFHHIEEHFDIDEAIHRHRLVFNLSSIENEEILTAAELRLFRHAIPDHKIRKRHALNESENITDGKVIQRINLYQILKPVARNRDVIKRLIDSIVIDVRNTTWESLDVAPAVKSWTNDANSNYGVEIEIIDRRGSPSRHGDDHLRTRRRIGDDTSLEIHDEDQWFQQRPLLVTYTDDGRTKRSSKKRTKRQKSKKKRRLKENCSKHSLYVDFAIVGWDSWILAPEGYQAYYCQGECPYPMPEHLNSTNHAIVQTIVHSADPSSVPKACCVPTELDTLNMLYLNEKEQIILKNYKDMIVTSCGCR</sequence>
<accession>A0A2G8L789</accession>
<comment type="subcellular location">
    <subcellularLocation>
        <location evidence="1">Secreted</location>
    </subcellularLocation>
</comment>
<feature type="signal peptide" evidence="10">
    <location>
        <begin position="1"/>
        <end position="23"/>
    </location>
</feature>
<dbReference type="SUPFAM" id="SSF57501">
    <property type="entry name" value="Cystine-knot cytokines"/>
    <property type="match status" value="1"/>
</dbReference>
<evidence type="ECO:0000256" key="1">
    <source>
        <dbReference type="ARBA" id="ARBA00004613"/>
    </source>
</evidence>
<evidence type="ECO:0000256" key="3">
    <source>
        <dbReference type="ARBA" id="ARBA00022525"/>
    </source>
</evidence>
<feature type="chain" id="PRO_5013883284" evidence="10">
    <location>
        <begin position="24"/>
        <end position="422"/>
    </location>
</feature>
<evidence type="ECO:0000256" key="9">
    <source>
        <dbReference type="SAM" id="MobiDB-lite"/>
    </source>
</evidence>